<reference evidence="2 3" key="1">
    <citation type="submission" date="2013-12" db="EMBL/GenBank/DDBJ databases">
        <authorList>
            <consortium name="DOE Joint Genome Institute"/>
            <person name="Eisen J."/>
            <person name="Huntemann M."/>
            <person name="Han J."/>
            <person name="Chen A."/>
            <person name="Kyrpides N."/>
            <person name="Mavromatis K."/>
            <person name="Markowitz V."/>
            <person name="Palaniappan K."/>
            <person name="Ivanova N."/>
            <person name="Schaumberg A."/>
            <person name="Pati A."/>
            <person name="Liolios K."/>
            <person name="Nordberg H.P."/>
            <person name="Cantor M.N."/>
            <person name="Hua S.X."/>
            <person name="Woyke T."/>
        </authorList>
    </citation>
    <scope>NUCLEOTIDE SEQUENCE [LARGE SCALE GENOMIC DNA]</scope>
    <source>
        <strain evidence="3">DSM 19437</strain>
    </source>
</reference>
<dbReference type="AlphaFoldDB" id="W0F5V3"/>
<dbReference type="PANTHER" id="PTHR43610">
    <property type="entry name" value="BLL6696 PROTEIN"/>
    <property type="match status" value="1"/>
</dbReference>
<dbReference type="HOGENOM" id="CLU_013985_1_0_10"/>
<dbReference type="STRING" id="929713.NIASO_19075"/>
<feature type="domain" description="N-acetyltransferase" evidence="1">
    <location>
        <begin position="13"/>
        <end position="180"/>
    </location>
</feature>
<name>W0F5V3_9BACT</name>
<organism evidence="2 3">
    <name type="scientific">Niabella soli DSM 19437</name>
    <dbReference type="NCBI Taxonomy" id="929713"/>
    <lineage>
        <taxon>Bacteria</taxon>
        <taxon>Pseudomonadati</taxon>
        <taxon>Bacteroidota</taxon>
        <taxon>Chitinophagia</taxon>
        <taxon>Chitinophagales</taxon>
        <taxon>Chitinophagaceae</taxon>
        <taxon>Niabella</taxon>
    </lineage>
</organism>
<dbReference type="OrthoDB" id="9795199at2"/>
<dbReference type="RefSeq" id="WP_008588223.1">
    <property type="nucleotide sequence ID" value="NZ_CP007035.1"/>
</dbReference>
<keyword evidence="2" id="KW-0808">Transferase</keyword>
<proteinExistence type="predicted"/>
<dbReference type="EMBL" id="CP007035">
    <property type="protein sequence ID" value="AHF16711.1"/>
    <property type="molecule type" value="Genomic_DNA"/>
</dbReference>
<dbReference type="PROSITE" id="PS51186">
    <property type="entry name" value="GNAT"/>
    <property type="match status" value="1"/>
</dbReference>
<evidence type="ECO:0000313" key="2">
    <source>
        <dbReference type="EMBL" id="AHF16711.1"/>
    </source>
</evidence>
<dbReference type="eggNOG" id="COG1670">
    <property type="taxonomic scope" value="Bacteria"/>
</dbReference>
<gene>
    <name evidence="2" type="ORF">NIASO_19075</name>
</gene>
<dbReference type="InterPro" id="IPR000182">
    <property type="entry name" value="GNAT_dom"/>
</dbReference>
<dbReference type="Proteomes" id="UP000003586">
    <property type="component" value="Chromosome"/>
</dbReference>
<dbReference type="KEGG" id="nso:NIASO_19075"/>
<evidence type="ECO:0000313" key="3">
    <source>
        <dbReference type="Proteomes" id="UP000003586"/>
    </source>
</evidence>
<keyword evidence="3" id="KW-1185">Reference proteome</keyword>
<evidence type="ECO:0000259" key="1">
    <source>
        <dbReference type="PROSITE" id="PS51186"/>
    </source>
</evidence>
<dbReference type="GO" id="GO:0016747">
    <property type="term" value="F:acyltransferase activity, transferring groups other than amino-acyl groups"/>
    <property type="evidence" value="ECO:0007669"/>
    <property type="project" value="InterPro"/>
</dbReference>
<protein>
    <submittedName>
        <fullName evidence="2">Acetyltransferase GCN5</fullName>
    </submittedName>
</protein>
<sequence length="207" mass="23521">MTVTDIFLETSKVFLRPVQPVDYGSFWALTSLDKDMWEYFSLNLSLPVQLEKWIAEAVQGKNAGTRLPFTIIVKATGSVAGSSSIGNIAWYDKRAEIGWSWLAPTFRGTGINFHAKFCLLYYAFEVMNMERVEFKTGVQNLRARRGLEKVGGVAEGVLRSHSLLWNGNRRTSIYYSVLKDEWEGYKKTIFADLMDSFKWSSAASNNE</sequence>
<dbReference type="SUPFAM" id="SSF55729">
    <property type="entry name" value="Acyl-CoA N-acyltransferases (Nat)"/>
    <property type="match status" value="1"/>
</dbReference>
<dbReference type="Pfam" id="PF13302">
    <property type="entry name" value="Acetyltransf_3"/>
    <property type="match status" value="1"/>
</dbReference>
<dbReference type="Gene3D" id="3.40.630.30">
    <property type="match status" value="1"/>
</dbReference>
<dbReference type="InterPro" id="IPR016181">
    <property type="entry name" value="Acyl_CoA_acyltransferase"/>
</dbReference>
<accession>W0F5V3</accession>
<dbReference type="PANTHER" id="PTHR43610:SF1">
    <property type="entry name" value="N-ACETYLTRANSFERASE DOMAIN-CONTAINING PROTEIN"/>
    <property type="match status" value="1"/>
</dbReference>